<organism evidence="1 2">
    <name type="scientific">Acinetobacter oleivorans (strain JCM 16667 / KCTC 23045 / DR1)</name>
    <dbReference type="NCBI Taxonomy" id="436717"/>
    <lineage>
        <taxon>Bacteria</taxon>
        <taxon>Pseudomonadati</taxon>
        <taxon>Pseudomonadota</taxon>
        <taxon>Gammaproteobacteria</taxon>
        <taxon>Moraxellales</taxon>
        <taxon>Moraxellaceae</taxon>
        <taxon>Acinetobacter</taxon>
    </lineage>
</organism>
<dbReference type="KEGG" id="acd:AOLE_15090"/>
<dbReference type="EMBL" id="CP002080">
    <property type="protein sequence ID" value="ADI91905.1"/>
    <property type="molecule type" value="Genomic_DNA"/>
</dbReference>
<dbReference type="AlphaFoldDB" id="A0AAN0UE97"/>
<sequence>MQEMTLSRDAQIALWQMVNKTPNCTAKEIAQAIGDSHNTVCNYGNQNMPAYLPSLKKLEAMIFFTQNPALLKVWAHELGFALVPVGCSSSKHHELSIFEAMMQHNIKNGKANRVVYEAYEDGIITPLEYEEIHHLTQNLIELITAVDQAALKQMKKCTAELGNEKA</sequence>
<name>A0AAN0UE97_ACISD</name>
<evidence type="ECO:0000313" key="2">
    <source>
        <dbReference type="Proteomes" id="UP000000392"/>
    </source>
</evidence>
<accession>A0AAN0UE97</accession>
<evidence type="ECO:0008006" key="3">
    <source>
        <dbReference type="Google" id="ProtNLM"/>
    </source>
</evidence>
<evidence type="ECO:0000313" key="1">
    <source>
        <dbReference type="EMBL" id="ADI91905.1"/>
    </source>
</evidence>
<dbReference type="InterPro" id="IPR009679">
    <property type="entry name" value="Phage_186_CII-like"/>
</dbReference>
<dbReference type="GeneID" id="9383443"/>
<dbReference type="GO" id="GO:0003677">
    <property type="term" value="F:DNA binding"/>
    <property type="evidence" value="ECO:0007669"/>
    <property type="project" value="InterPro"/>
</dbReference>
<dbReference type="Pfam" id="PF06892">
    <property type="entry name" value="Phage_CP76"/>
    <property type="match status" value="1"/>
</dbReference>
<proteinExistence type="predicted"/>
<protein>
    <recommendedName>
        <fullName evidence="3">XRE family transcriptional regulator</fullName>
    </recommendedName>
</protein>
<reference evidence="1 2" key="1">
    <citation type="journal article" date="2010" name="J. Bacteriol.">
        <title>Complete genome sequence of the diesel-degrading Acinetobacter sp. strain DR1.</title>
        <authorList>
            <person name="Jung J."/>
            <person name="Baek J.H."/>
            <person name="Park W."/>
        </authorList>
    </citation>
    <scope>NUCLEOTIDE SEQUENCE [LARGE SCALE GENOMIC DNA]</scope>
    <source>
        <strain evidence="2">JCM 16667 / KCTC 23045 / DR1</strain>
    </source>
</reference>
<dbReference type="Proteomes" id="UP000000392">
    <property type="component" value="Chromosome"/>
</dbReference>
<dbReference type="RefSeq" id="WP_013198734.1">
    <property type="nucleotide sequence ID" value="NC_014259.1"/>
</dbReference>
<gene>
    <name evidence="1" type="ordered locus">AOLE_15090</name>
</gene>